<evidence type="ECO:0000259" key="1">
    <source>
        <dbReference type="Pfam" id="PF13335"/>
    </source>
</evidence>
<dbReference type="InterPro" id="IPR045006">
    <property type="entry name" value="CHLI-like"/>
</dbReference>
<dbReference type="InterPro" id="IPR027417">
    <property type="entry name" value="P-loop_NTPase"/>
</dbReference>
<organism evidence="2 3">
    <name type="scientific">Candidatus Woesebacteria bacterium RIFCSPHIGHO2_01_FULL_38_26b</name>
    <dbReference type="NCBI Taxonomy" id="1802491"/>
    <lineage>
        <taxon>Bacteria</taxon>
        <taxon>Candidatus Woeseibacteriota</taxon>
    </lineage>
</organism>
<dbReference type="InterPro" id="IPR025158">
    <property type="entry name" value="Mg_chelat-rel_C"/>
</dbReference>
<gene>
    <name evidence="2" type="ORF">A2771_04325</name>
</gene>
<reference evidence="2 3" key="1">
    <citation type="journal article" date="2016" name="Nat. Commun.">
        <title>Thousands of microbial genomes shed light on interconnected biogeochemical processes in an aquifer system.</title>
        <authorList>
            <person name="Anantharaman K."/>
            <person name="Brown C.T."/>
            <person name="Hug L.A."/>
            <person name="Sharon I."/>
            <person name="Castelle C.J."/>
            <person name="Probst A.J."/>
            <person name="Thomas B.C."/>
            <person name="Singh A."/>
            <person name="Wilkins M.J."/>
            <person name="Karaoz U."/>
            <person name="Brodie E.L."/>
            <person name="Williams K.H."/>
            <person name="Hubbard S.S."/>
            <person name="Banfield J.F."/>
        </authorList>
    </citation>
    <scope>NUCLEOTIDE SEQUENCE [LARGE SCALE GENOMIC DNA]</scope>
</reference>
<evidence type="ECO:0000313" key="3">
    <source>
        <dbReference type="Proteomes" id="UP000176741"/>
    </source>
</evidence>
<dbReference type="Pfam" id="PF13335">
    <property type="entry name" value="Mg_chelatase_C"/>
    <property type="match status" value="1"/>
</dbReference>
<evidence type="ECO:0000313" key="2">
    <source>
        <dbReference type="EMBL" id="OGM20948.1"/>
    </source>
</evidence>
<name>A0A1F7Y2P1_9BACT</name>
<comment type="caution">
    <text evidence="2">The sequence shown here is derived from an EMBL/GenBank/DDBJ whole genome shotgun (WGS) entry which is preliminary data.</text>
</comment>
<protein>
    <recommendedName>
        <fullName evidence="1">Mg chelatase-related protein C-terminal domain-containing protein</fullName>
    </recommendedName>
</protein>
<sequence length="134" mass="15313">MYLSVYNKLNDMHVDVPSVETQKLVGESKEKSDSSKVIQKRVQKARDIQTKRFKGSKLKNNSEMSTRNVKEYCPLSSECRTMMISATASMNLTARSYFKVIKIARTIADLDGVKEISQNHLAEALQYRPKDSEF</sequence>
<dbReference type="Proteomes" id="UP000176741">
    <property type="component" value="Unassembled WGS sequence"/>
</dbReference>
<dbReference type="PANTHER" id="PTHR32039">
    <property type="entry name" value="MAGNESIUM-CHELATASE SUBUNIT CHLI"/>
    <property type="match status" value="1"/>
</dbReference>
<dbReference type="AlphaFoldDB" id="A0A1F7Y2P1"/>
<proteinExistence type="predicted"/>
<accession>A0A1F7Y2P1</accession>
<feature type="domain" description="Mg chelatase-related protein C-terminal" evidence="1">
    <location>
        <begin position="33"/>
        <end position="128"/>
    </location>
</feature>
<dbReference type="Gene3D" id="3.40.50.300">
    <property type="entry name" value="P-loop containing nucleotide triphosphate hydrolases"/>
    <property type="match status" value="1"/>
</dbReference>
<dbReference type="PANTHER" id="PTHR32039:SF7">
    <property type="entry name" value="COMPETENCE PROTEIN COMM"/>
    <property type="match status" value="1"/>
</dbReference>
<dbReference type="EMBL" id="MGGD01000023">
    <property type="protein sequence ID" value="OGM20948.1"/>
    <property type="molecule type" value="Genomic_DNA"/>
</dbReference>